<dbReference type="Pfam" id="PF00015">
    <property type="entry name" value="MCPsignal"/>
    <property type="match status" value="1"/>
</dbReference>
<dbReference type="AlphaFoldDB" id="A0A363CWZ5"/>
<dbReference type="EMBL" id="MUXE01000018">
    <property type="protein sequence ID" value="PUE63581.1"/>
    <property type="molecule type" value="Genomic_DNA"/>
</dbReference>
<keyword evidence="4" id="KW-1133">Transmembrane helix</keyword>
<keyword evidence="7" id="KW-1185">Reference proteome</keyword>
<dbReference type="Proteomes" id="UP000251135">
    <property type="component" value="Unassembled WGS sequence"/>
</dbReference>
<dbReference type="SUPFAM" id="SSF58104">
    <property type="entry name" value="Methyl-accepting chemotaxis protein (MCP) signaling domain"/>
    <property type="match status" value="1"/>
</dbReference>
<dbReference type="Gene3D" id="1.10.287.950">
    <property type="entry name" value="Methyl-accepting chemotaxis protein"/>
    <property type="match status" value="1"/>
</dbReference>
<name>A0A363CWZ5_9BACT</name>
<comment type="similarity">
    <text evidence="2">Belongs to the methyl-accepting chemotaxis (MCP) protein family.</text>
</comment>
<evidence type="ECO:0000256" key="2">
    <source>
        <dbReference type="ARBA" id="ARBA00029447"/>
    </source>
</evidence>
<accession>A0A363CWZ5</accession>
<proteinExistence type="inferred from homology"/>
<feature type="transmembrane region" description="Helical" evidence="4">
    <location>
        <begin position="26"/>
        <end position="44"/>
    </location>
</feature>
<dbReference type="GO" id="GO:0004888">
    <property type="term" value="F:transmembrane signaling receptor activity"/>
    <property type="evidence" value="ECO:0007669"/>
    <property type="project" value="InterPro"/>
</dbReference>
<evidence type="ECO:0000259" key="5">
    <source>
        <dbReference type="PROSITE" id="PS50111"/>
    </source>
</evidence>
<dbReference type="PRINTS" id="PR00260">
    <property type="entry name" value="CHEMTRNSDUCR"/>
</dbReference>
<dbReference type="SMART" id="SM00283">
    <property type="entry name" value="MA"/>
    <property type="match status" value="1"/>
</dbReference>
<evidence type="ECO:0000313" key="7">
    <source>
        <dbReference type="Proteomes" id="UP000251135"/>
    </source>
</evidence>
<keyword evidence="3" id="KW-0807">Transducer</keyword>
<dbReference type="PANTHER" id="PTHR43531:SF11">
    <property type="entry name" value="METHYL-ACCEPTING CHEMOTAXIS PROTEIN 3"/>
    <property type="match status" value="1"/>
</dbReference>
<dbReference type="GO" id="GO:0007165">
    <property type="term" value="P:signal transduction"/>
    <property type="evidence" value="ECO:0007669"/>
    <property type="project" value="UniProtKB-KW"/>
</dbReference>
<protein>
    <recommendedName>
        <fullName evidence="5">Methyl-accepting transducer domain-containing protein</fullName>
    </recommendedName>
</protein>
<gene>
    <name evidence="6" type="ORF">B0174_10535</name>
</gene>
<dbReference type="CDD" id="cd11386">
    <property type="entry name" value="MCP_signal"/>
    <property type="match status" value="1"/>
</dbReference>
<keyword evidence="1" id="KW-0145">Chemotaxis</keyword>
<dbReference type="PROSITE" id="PS50111">
    <property type="entry name" value="CHEMOTAXIS_TRANSDUC_2"/>
    <property type="match status" value="1"/>
</dbReference>
<dbReference type="InterPro" id="IPR051310">
    <property type="entry name" value="MCP_chemotaxis"/>
</dbReference>
<dbReference type="PANTHER" id="PTHR43531">
    <property type="entry name" value="PROTEIN ICFG"/>
    <property type="match status" value="1"/>
</dbReference>
<dbReference type="GO" id="GO:0006935">
    <property type="term" value="P:chemotaxis"/>
    <property type="evidence" value="ECO:0007669"/>
    <property type="project" value="UniProtKB-KW"/>
</dbReference>
<evidence type="ECO:0000256" key="4">
    <source>
        <dbReference type="SAM" id="Phobius"/>
    </source>
</evidence>
<dbReference type="Gene3D" id="1.20.120.30">
    <property type="entry name" value="Aspartate receptor, ligand-binding domain"/>
    <property type="match status" value="1"/>
</dbReference>
<evidence type="ECO:0000313" key="6">
    <source>
        <dbReference type="EMBL" id="PUE63581.1"/>
    </source>
</evidence>
<dbReference type="InterPro" id="IPR004089">
    <property type="entry name" value="MCPsignal_dom"/>
</dbReference>
<evidence type="ECO:0000256" key="1">
    <source>
        <dbReference type="ARBA" id="ARBA00022500"/>
    </source>
</evidence>
<keyword evidence="4" id="KW-0472">Membrane</keyword>
<comment type="caution">
    <text evidence="6">The sequence shown here is derived from an EMBL/GenBank/DDBJ whole genome shotgun (WGS) entry which is preliminary data.</text>
</comment>
<feature type="domain" description="Methyl-accepting transducer" evidence="5">
    <location>
        <begin position="176"/>
        <end position="405"/>
    </location>
</feature>
<dbReference type="InterPro" id="IPR004090">
    <property type="entry name" value="Chemotax_Me-accpt_rcpt"/>
</dbReference>
<dbReference type="GO" id="GO:0005886">
    <property type="term" value="C:plasma membrane"/>
    <property type="evidence" value="ECO:0007669"/>
    <property type="project" value="TreeGrafter"/>
</dbReference>
<sequence length="548" mass="60672">MKNKSTLLFLMLSILTLISCFITNNITLWIVSIIVIIASAFLLFELNKECSKLELELEEIKYECENKQHGTNQDDEIRDEIIDVLEKLKIGFLGYRIEKTPTNSKVAEVAKLINDSMNKFNQDIDYTLEVLTEYGNANFAFEVKTNNLSGKTGSLLLGIRALGSSVSEFIALISITANSLNESVDTLTTASNNLSVASNQQAASLEETAAALEEITSTIINNTENTNKMAIFAKEVDSASNEGRKLADKTALSMEEINVQVNEINNAISLIDQIAFQTNILSLNAAVEAATAGEAGRGFAVVAAEVRNLASRSADVAKEIKNLVINATSKANYGKEIATQMIEGYSKLNENIHSTISLINSITDASKEQQAGIEQINNAVTELDQATQQNALAASNINSMSKEIQSLSYKLLETANHAKFDHKALEQVCDMDLTMHLNRLKLDHVNFKNKNCVKLGTKTIWTVAKETECNLGKWILESEQNQKEYTKTQNWEHLKKVHLQVHKGMQDIIIENANGSNNESLGKQAHELDEAISDVFWTIQQVKRDNCK</sequence>
<evidence type="ECO:0000256" key="3">
    <source>
        <dbReference type="PROSITE-ProRule" id="PRU00284"/>
    </source>
</evidence>
<dbReference type="PROSITE" id="PS51257">
    <property type="entry name" value="PROKAR_LIPOPROTEIN"/>
    <property type="match status" value="1"/>
</dbReference>
<organism evidence="6 7">
    <name type="scientific">Arcobacter caeni</name>
    <dbReference type="NCBI Taxonomy" id="1912877"/>
    <lineage>
        <taxon>Bacteria</taxon>
        <taxon>Pseudomonadati</taxon>
        <taxon>Campylobacterota</taxon>
        <taxon>Epsilonproteobacteria</taxon>
        <taxon>Campylobacterales</taxon>
        <taxon>Arcobacteraceae</taxon>
        <taxon>Arcobacter</taxon>
    </lineage>
</organism>
<keyword evidence="4" id="KW-0812">Transmembrane</keyword>
<reference evidence="6 7" key="1">
    <citation type="submission" date="2017-02" db="EMBL/GenBank/DDBJ databases">
        <title>Arcobacter caeni sp. nov, a new Arcobacter species isolated from reclaimed water.</title>
        <authorList>
            <person name="Figueras M.J."/>
            <person name="Perez-Cataluna A."/>
            <person name="Salas-Masso N."/>
        </authorList>
    </citation>
    <scope>NUCLEOTIDE SEQUENCE [LARGE SCALE GENOMIC DNA]</scope>
    <source>
        <strain evidence="6 7">RW17-10</strain>
    </source>
</reference>